<dbReference type="EMBL" id="MCFL01000040">
    <property type="protein sequence ID" value="ORZ32984.1"/>
    <property type="molecule type" value="Genomic_DNA"/>
</dbReference>
<name>A0A1Y2HG54_9FUNG</name>
<accession>A0A1Y2HG54</accession>
<keyword evidence="2" id="KW-0472">Membrane</keyword>
<evidence type="ECO:0000313" key="3">
    <source>
        <dbReference type="EMBL" id="ORZ32984.1"/>
    </source>
</evidence>
<proteinExistence type="predicted"/>
<reference evidence="3 4" key="1">
    <citation type="submission" date="2016-07" db="EMBL/GenBank/DDBJ databases">
        <title>Pervasive Adenine N6-methylation of Active Genes in Fungi.</title>
        <authorList>
            <consortium name="DOE Joint Genome Institute"/>
            <person name="Mondo S.J."/>
            <person name="Dannebaum R.O."/>
            <person name="Kuo R.C."/>
            <person name="Labutti K."/>
            <person name="Haridas S."/>
            <person name="Kuo A."/>
            <person name="Salamov A."/>
            <person name="Ahrendt S.R."/>
            <person name="Lipzen A."/>
            <person name="Sullivan W."/>
            <person name="Andreopoulos W.B."/>
            <person name="Clum A."/>
            <person name="Lindquist E."/>
            <person name="Daum C."/>
            <person name="Ramamoorthy G.K."/>
            <person name="Gryganskyi A."/>
            <person name="Culley D."/>
            <person name="Magnuson J.K."/>
            <person name="James T.Y."/>
            <person name="O'Malley M.A."/>
            <person name="Stajich J.E."/>
            <person name="Spatafora J.W."/>
            <person name="Visel A."/>
            <person name="Grigoriev I.V."/>
        </authorList>
    </citation>
    <scope>NUCLEOTIDE SEQUENCE [LARGE SCALE GENOMIC DNA]</scope>
    <source>
        <strain evidence="3 4">PL171</strain>
    </source>
</reference>
<evidence type="ECO:0000313" key="4">
    <source>
        <dbReference type="Proteomes" id="UP000193411"/>
    </source>
</evidence>
<organism evidence="3 4">
    <name type="scientific">Catenaria anguillulae PL171</name>
    <dbReference type="NCBI Taxonomy" id="765915"/>
    <lineage>
        <taxon>Eukaryota</taxon>
        <taxon>Fungi</taxon>
        <taxon>Fungi incertae sedis</taxon>
        <taxon>Blastocladiomycota</taxon>
        <taxon>Blastocladiomycetes</taxon>
        <taxon>Blastocladiales</taxon>
        <taxon>Catenariaceae</taxon>
        <taxon>Catenaria</taxon>
    </lineage>
</organism>
<keyword evidence="4" id="KW-1185">Reference proteome</keyword>
<feature type="region of interest" description="Disordered" evidence="1">
    <location>
        <begin position="108"/>
        <end position="134"/>
    </location>
</feature>
<protein>
    <submittedName>
        <fullName evidence="3">Uncharacterized protein</fullName>
    </submittedName>
</protein>
<gene>
    <name evidence="3" type="ORF">BCR44DRAFT_35103</name>
</gene>
<keyword evidence="2" id="KW-1133">Transmembrane helix</keyword>
<comment type="caution">
    <text evidence="3">The sequence shown here is derived from an EMBL/GenBank/DDBJ whole genome shotgun (WGS) entry which is preliminary data.</text>
</comment>
<evidence type="ECO:0000256" key="2">
    <source>
        <dbReference type="SAM" id="Phobius"/>
    </source>
</evidence>
<keyword evidence="2" id="KW-0812">Transmembrane</keyword>
<feature type="transmembrane region" description="Helical" evidence="2">
    <location>
        <begin position="139"/>
        <end position="163"/>
    </location>
</feature>
<evidence type="ECO:0000256" key="1">
    <source>
        <dbReference type="SAM" id="MobiDB-lite"/>
    </source>
</evidence>
<dbReference type="Proteomes" id="UP000193411">
    <property type="component" value="Unassembled WGS sequence"/>
</dbReference>
<dbReference type="AlphaFoldDB" id="A0A1Y2HG54"/>
<sequence length="169" mass="16607">MVQWRQARNSQVASNKIVSRGVLSVNTYNSGSTSAGPNVSSRILRFESSNLLALPANHRADCVAFVGDAWGTNGCTTVSRTSGSVTCDCPMSASEFAVQAVPVTTGTTTTGGGGVTATATGTGTGTPTPTPPAEGGSNAGAIAGGVVGGVVGVGAIGGGLAYMRKRRAG</sequence>
<feature type="compositionally biased region" description="Low complexity" evidence="1">
    <location>
        <begin position="116"/>
        <end position="134"/>
    </location>
</feature>